<evidence type="ECO:0000256" key="3">
    <source>
        <dbReference type="ARBA" id="ARBA00022741"/>
    </source>
</evidence>
<dbReference type="Gene3D" id="3.40.50.10810">
    <property type="entry name" value="Tandem AAA-ATPase domain"/>
    <property type="match status" value="1"/>
</dbReference>
<evidence type="ECO:0000256" key="4">
    <source>
        <dbReference type="ARBA" id="ARBA00022806"/>
    </source>
</evidence>
<comment type="similarity">
    <text evidence="2">Belongs to the SNF2/RAD54 helicase family.</text>
</comment>
<proteinExistence type="inferred from homology"/>
<evidence type="ECO:0000256" key="7">
    <source>
        <dbReference type="ARBA" id="ARBA00023242"/>
    </source>
</evidence>
<reference evidence="11" key="1">
    <citation type="submission" date="2022-11" db="UniProtKB">
        <authorList>
            <consortium name="WormBaseParasite"/>
        </authorList>
    </citation>
    <scope>IDENTIFICATION</scope>
</reference>
<evidence type="ECO:0000256" key="5">
    <source>
        <dbReference type="ARBA" id="ARBA00022840"/>
    </source>
</evidence>
<sequence>MADCNHLLLEPCSSVSTELERDTEEILRTSHVDRNNKDVSSNCEKIISDKVSKSKLFKRRNIRNILERDRLSAATLDAQRKEQERLNRVSLLSDDAQCHNSSEVQQQTAITTTSCLDEAEREELLKRYEIWKKFSSERKQLFDNDVVTLSSDEDDNISKAKKPCNNFDRKISTSDNGYDSEIICVESDDDDSHMPEASTSQQADDVGEDSQNVPDTNGKMLVNVGHPKNDPDIFIPDHLTKIIKPHQLGGIRFMYNNIIESLTGFETKSGFGCVLAHSMGLGKTLQVVTFVDILYRHTKGKRILILVPINTLQNWMAEFEHWLPANDEDIPHRSFDVFCLDEKAKTTIQRLSVVENWYKKMGVLLMGYEMFRLLANKDLSKNKKKQSIINVQNCKPNVHSILEAQALADDLRRFLINPGPDLIVCDEGHRIKTMQTHISKTLSQIKTQRRIVLTGYPLQNNMFEYWCMVNFVRPNYLGTKHEFSNMFERPIKNGQCADSTPNDARLMRYRVHVLTNLLKGFVQRWEY</sequence>
<dbReference type="InterPro" id="IPR014001">
    <property type="entry name" value="Helicase_ATP-bd"/>
</dbReference>
<keyword evidence="10" id="KW-1185">Reference proteome</keyword>
<dbReference type="InterPro" id="IPR044574">
    <property type="entry name" value="ARIP4-like"/>
</dbReference>
<keyword evidence="7" id="KW-0539">Nucleus</keyword>
<dbReference type="PROSITE" id="PS51192">
    <property type="entry name" value="HELICASE_ATP_BIND_1"/>
    <property type="match status" value="1"/>
</dbReference>
<dbReference type="InterPro" id="IPR000330">
    <property type="entry name" value="SNF2_N"/>
</dbReference>
<evidence type="ECO:0000313" key="11">
    <source>
        <dbReference type="WBParaSite" id="nRc.2.0.1.t47020-RA"/>
    </source>
</evidence>
<dbReference type="InterPro" id="IPR038718">
    <property type="entry name" value="SNF2-like_sf"/>
</dbReference>
<dbReference type="AlphaFoldDB" id="A0A915L7D5"/>
<protein>
    <submittedName>
        <fullName evidence="11">Helicase ATP-binding domain-containing protein</fullName>
    </submittedName>
</protein>
<evidence type="ECO:0000256" key="1">
    <source>
        <dbReference type="ARBA" id="ARBA00004123"/>
    </source>
</evidence>
<dbReference type="GO" id="GO:0004386">
    <property type="term" value="F:helicase activity"/>
    <property type="evidence" value="ECO:0007669"/>
    <property type="project" value="UniProtKB-KW"/>
</dbReference>
<evidence type="ECO:0000256" key="2">
    <source>
        <dbReference type="ARBA" id="ARBA00007025"/>
    </source>
</evidence>
<evidence type="ECO:0000256" key="8">
    <source>
        <dbReference type="SAM" id="MobiDB-lite"/>
    </source>
</evidence>
<evidence type="ECO:0000313" key="10">
    <source>
        <dbReference type="Proteomes" id="UP000887565"/>
    </source>
</evidence>
<comment type="subcellular location">
    <subcellularLocation>
        <location evidence="1">Nucleus</location>
    </subcellularLocation>
</comment>
<keyword evidence="4" id="KW-0347">Helicase</keyword>
<dbReference type="GO" id="GO:0005634">
    <property type="term" value="C:nucleus"/>
    <property type="evidence" value="ECO:0007669"/>
    <property type="project" value="UniProtKB-SubCell"/>
</dbReference>
<evidence type="ECO:0000259" key="9">
    <source>
        <dbReference type="PROSITE" id="PS51192"/>
    </source>
</evidence>
<feature type="region of interest" description="Disordered" evidence="8">
    <location>
        <begin position="188"/>
        <end position="212"/>
    </location>
</feature>
<dbReference type="GO" id="GO:0003677">
    <property type="term" value="F:DNA binding"/>
    <property type="evidence" value="ECO:0007669"/>
    <property type="project" value="UniProtKB-KW"/>
</dbReference>
<dbReference type="PANTHER" id="PTHR45797">
    <property type="entry name" value="RAD54-LIKE"/>
    <property type="match status" value="1"/>
</dbReference>
<dbReference type="Pfam" id="PF00176">
    <property type="entry name" value="SNF2-rel_dom"/>
    <property type="match status" value="1"/>
</dbReference>
<organism evidence="10 11">
    <name type="scientific">Romanomermis culicivorax</name>
    <name type="common">Nematode worm</name>
    <dbReference type="NCBI Taxonomy" id="13658"/>
    <lineage>
        <taxon>Eukaryota</taxon>
        <taxon>Metazoa</taxon>
        <taxon>Ecdysozoa</taxon>
        <taxon>Nematoda</taxon>
        <taxon>Enoplea</taxon>
        <taxon>Dorylaimia</taxon>
        <taxon>Mermithida</taxon>
        <taxon>Mermithoidea</taxon>
        <taxon>Mermithidae</taxon>
        <taxon>Romanomermis</taxon>
    </lineage>
</organism>
<dbReference type="SMART" id="SM00487">
    <property type="entry name" value="DEXDc"/>
    <property type="match status" value="1"/>
</dbReference>
<dbReference type="GO" id="GO:0016887">
    <property type="term" value="F:ATP hydrolysis activity"/>
    <property type="evidence" value="ECO:0007669"/>
    <property type="project" value="InterPro"/>
</dbReference>
<evidence type="ECO:0000256" key="6">
    <source>
        <dbReference type="ARBA" id="ARBA00023125"/>
    </source>
</evidence>
<keyword evidence="4" id="KW-0378">Hydrolase</keyword>
<accession>A0A915L7D5</accession>
<dbReference type="GO" id="GO:0005524">
    <property type="term" value="F:ATP binding"/>
    <property type="evidence" value="ECO:0007669"/>
    <property type="project" value="UniProtKB-KW"/>
</dbReference>
<dbReference type="Proteomes" id="UP000887565">
    <property type="component" value="Unplaced"/>
</dbReference>
<dbReference type="WBParaSite" id="nRc.2.0.1.t47020-RA">
    <property type="protein sequence ID" value="nRc.2.0.1.t47020-RA"/>
    <property type="gene ID" value="nRc.2.0.1.g47020"/>
</dbReference>
<keyword evidence="5" id="KW-0067">ATP-binding</keyword>
<feature type="domain" description="Helicase ATP-binding" evidence="9">
    <location>
        <begin position="264"/>
        <end position="475"/>
    </location>
</feature>
<dbReference type="SUPFAM" id="SSF52540">
    <property type="entry name" value="P-loop containing nucleoside triphosphate hydrolases"/>
    <property type="match status" value="1"/>
</dbReference>
<dbReference type="InterPro" id="IPR027417">
    <property type="entry name" value="P-loop_NTPase"/>
</dbReference>
<keyword evidence="6" id="KW-0238">DNA-binding</keyword>
<keyword evidence="3" id="KW-0547">Nucleotide-binding</keyword>
<dbReference type="PANTHER" id="PTHR45797:SF1">
    <property type="entry name" value="HELICASE ARIP4"/>
    <property type="match status" value="1"/>
</dbReference>
<feature type="compositionally biased region" description="Polar residues" evidence="8">
    <location>
        <begin position="197"/>
        <end position="212"/>
    </location>
</feature>
<name>A0A915L7D5_ROMCU</name>